<dbReference type="PANTHER" id="PTHR36067">
    <property type="entry name" value="EXPRESSED PROTEIN"/>
    <property type="match status" value="1"/>
</dbReference>
<name>A0A822Z927_NELNU</name>
<proteinExistence type="predicted"/>
<dbReference type="EMBL" id="DUZY01000005">
    <property type="protein sequence ID" value="DAD40231.1"/>
    <property type="molecule type" value="Genomic_DNA"/>
</dbReference>
<evidence type="ECO:0000313" key="1">
    <source>
        <dbReference type="EMBL" id="DAD40231.1"/>
    </source>
</evidence>
<sequence>MTTNPTTFRPIITTHNPVAGIKCPDVDDYSVSDHTNDCKLFWVSSVRRRSEGKGKMADIAILVAEEYERRMRRAKAEEVHLVSYVSVLARRMDGDGFSWVRKAAEDKFHLVKRVLEPKSDLGLAAIDGLISA</sequence>
<dbReference type="Proteomes" id="UP000607653">
    <property type="component" value="Unassembled WGS sequence"/>
</dbReference>
<evidence type="ECO:0000313" key="2">
    <source>
        <dbReference type="Proteomes" id="UP000607653"/>
    </source>
</evidence>
<comment type="caution">
    <text evidence="1">The sequence shown here is derived from an EMBL/GenBank/DDBJ whole genome shotgun (WGS) entry which is preliminary data.</text>
</comment>
<accession>A0A822Z927</accession>
<dbReference type="AlphaFoldDB" id="A0A822Z927"/>
<dbReference type="PANTHER" id="PTHR36067:SF1">
    <property type="entry name" value="EXPRESSED PROTEIN"/>
    <property type="match status" value="1"/>
</dbReference>
<reference evidence="1 2" key="1">
    <citation type="journal article" date="2020" name="Mol. Biol. Evol.">
        <title>Distinct Expression and Methylation Patterns for Genes with Different Fates following a Single Whole-Genome Duplication in Flowering Plants.</title>
        <authorList>
            <person name="Shi T."/>
            <person name="Rahmani R.S."/>
            <person name="Gugger P.F."/>
            <person name="Wang M."/>
            <person name="Li H."/>
            <person name="Zhang Y."/>
            <person name="Li Z."/>
            <person name="Wang Q."/>
            <person name="Van de Peer Y."/>
            <person name="Marchal K."/>
            <person name="Chen J."/>
        </authorList>
    </citation>
    <scope>NUCLEOTIDE SEQUENCE [LARGE SCALE GENOMIC DNA]</scope>
    <source>
        <tissue evidence="1">Leaf</tissue>
    </source>
</reference>
<protein>
    <submittedName>
        <fullName evidence="1">Uncharacterized protein</fullName>
    </submittedName>
</protein>
<organism evidence="1 2">
    <name type="scientific">Nelumbo nucifera</name>
    <name type="common">Sacred lotus</name>
    <dbReference type="NCBI Taxonomy" id="4432"/>
    <lineage>
        <taxon>Eukaryota</taxon>
        <taxon>Viridiplantae</taxon>
        <taxon>Streptophyta</taxon>
        <taxon>Embryophyta</taxon>
        <taxon>Tracheophyta</taxon>
        <taxon>Spermatophyta</taxon>
        <taxon>Magnoliopsida</taxon>
        <taxon>Proteales</taxon>
        <taxon>Nelumbonaceae</taxon>
        <taxon>Nelumbo</taxon>
    </lineage>
</organism>
<keyword evidence="2" id="KW-1185">Reference proteome</keyword>
<gene>
    <name evidence="1" type="ORF">HUJ06_014554</name>
</gene>